<comment type="caution">
    <text evidence="1">The sequence shown here is derived from an EMBL/GenBank/DDBJ whole genome shotgun (WGS) entry which is preliminary data.</text>
</comment>
<proteinExistence type="predicted"/>
<gene>
    <name evidence="1" type="ORF">WNY58_04435</name>
</gene>
<organism evidence="1 2">
    <name type="scientific">Neptuniibacter pectenicola</name>
    <dbReference type="NCBI Taxonomy" id="1806669"/>
    <lineage>
        <taxon>Bacteria</taxon>
        <taxon>Pseudomonadati</taxon>
        <taxon>Pseudomonadota</taxon>
        <taxon>Gammaproteobacteria</taxon>
        <taxon>Oceanospirillales</taxon>
        <taxon>Oceanospirillaceae</taxon>
        <taxon>Neptuniibacter</taxon>
    </lineage>
</organism>
<keyword evidence="2" id="KW-1185">Reference proteome</keyword>
<reference evidence="1 2" key="1">
    <citation type="submission" date="2024-03" db="EMBL/GenBank/DDBJ databases">
        <title>Community enrichment and isolation of bacterial strains for fucoidan degradation.</title>
        <authorList>
            <person name="Sichert A."/>
        </authorList>
    </citation>
    <scope>NUCLEOTIDE SEQUENCE [LARGE SCALE GENOMIC DNA]</scope>
    <source>
        <strain evidence="1 2">AS76</strain>
    </source>
</reference>
<name>A0ABU9TPI8_9GAMM</name>
<protein>
    <submittedName>
        <fullName evidence="1">Uncharacterized protein</fullName>
    </submittedName>
</protein>
<accession>A0ABU9TPI8</accession>
<sequence>MPRRSIGRELSDVPFGEMITGMGMAIAEAQYAMDESGLRLAQMMSGEYEVTEIDPITGTTSVTKKESLVHFDGQKMSLIELGFTPTFYQFTDTTIEIKISISFTEQSEFERKSSSKSVSATATGFIIGAHAKVRTTSVSARYANKYNYSAEGSSLMRSRIMPTPPPAVLEERIRAIVERNKPDAE</sequence>
<evidence type="ECO:0000313" key="1">
    <source>
        <dbReference type="EMBL" id="MEM5535634.1"/>
    </source>
</evidence>
<dbReference type="Proteomes" id="UP001449225">
    <property type="component" value="Unassembled WGS sequence"/>
</dbReference>
<dbReference type="RefSeq" id="WP_067984080.1">
    <property type="nucleotide sequence ID" value="NZ_CAXBCE010000015.1"/>
</dbReference>
<evidence type="ECO:0000313" key="2">
    <source>
        <dbReference type="Proteomes" id="UP001449225"/>
    </source>
</evidence>
<dbReference type="EMBL" id="JBBMRA010000003">
    <property type="protein sequence ID" value="MEM5535634.1"/>
    <property type="molecule type" value="Genomic_DNA"/>
</dbReference>